<dbReference type="GO" id="GO:0004674">
    <property type="term" value="F:protein serine/threonine kinase activity"/>
    <property type="evidence" value="ECO:0007669"/>
    <property type="project" value="TreeGrafter"/>
</dbReference>
<proteinExistence type="predicted"/>
<dbReference type="InterPro" id="IPR000719">
    <property type="entry name" value="Prot_kinase_dom"/>
</dbReference>
<dbReference type="GO" id="GO:0035556">
    <property type="term" value="P:intracellular signal transduction"/>
    <property type="evidence" value="ECO:0007669"/>
    <property type="project" value="TreeGrafter"/>
</dbReference>
<keyword evidence="2" id="KW-0067">ATP-binding</keyword>
<feature type="region of interest" description="Disordered" evidence="3">
    <location>
        <begin position="1"/>
        <end position="20"/>
    </location>
</feature>
<organism evidence="5 6">
    <name type="scientific">Coemansia brasiliensis</name>
    <dbReference type="NCBI Taxonomy" id="2650707"/>
    <lineage>
        <taxon>Eukaryota</taxon>
        <taxon>Fungi</taxon>
        <taxon>Fungi incertae sedis</taxon>
        <taxon>Zoopagomycota</taxon>
        <taxon>Kickxellomycotina</taxon>
        <taxon>Kickxellomycetes</taxon>
        <taxon>Kickxellales</taxon>
        <taxon>Kickxellaceae</taxon>
        <taxon>Coemansia</taxon>
    </lineage>
</organism>
<dbReference type="SMART" id="SM00220">
    <property type="entry name" value="S_TKc"/>
    <property type="match status" value="1"/>
</dbReference>
<dbReference type="PROSITE" id="PS50011">
    <property type="entry name" value="PROTEIN_KINASE_DOM"/>
    <property type="match status" value="1"/>
</dbReference>
<dbReference type="OrthoDB" id="193931at2759"/>
<dbReference type="AlphaFoldDB" id="A0A9W8IFI0"/>
<evidence type="ECO:0000256" key="1">
    <source>
        <dbReference type="ARBA" id="ARBA00022741"/>
    </source>
</evidence>
<dbReference type="InterPro" id="IPR011009">
    <property type="entry name" value="Kinase-like_dom_sf"/>
</dbReference>
<accession>A0A9W8IFI0</accession>
<reference evidence="5" key="1">
    <citation type="submission" date="2022-07" db="EMBL/GenBank/DDBJ databases">
        <title>Phylogenomic reconstructions and comparative analyses of Kickxellomycotina fungi.</title>
        <authorList>
            <person name="Reynolds N.K."/>
            <person name="Stajich J.E."/>
            <person name="Barry K."/>
            <person name="Grigoriev I.V."/>
            <person name="Crous P."/>
            <person name="Smith M.E."/>
        </authorList>
    </citation>
    <scope>NUCLEOTIDE SEQUENCE</scope>
    <source>
        <strain evidence="5">NRRL 1566</strain>
    </source>
</reference>
<dbReference type="Pfam" id="PF00069">
    <property type="entry name" value="Pkinase"/>
    <property type="match status" value="1"/>
</dbReference>
<sequence length="379" mass="43186">MENNPAAATTNPEPDDNDINDLAGARIEEYEVLAYLDSSSFNVLWLAKHWETDQLVALNMLRESSNRQKRLVQADNWNKMTKLHSLLYHPHIAKVIGSIDSSGYKISVIDYGSVAQDLKKYIADKEFMDELESRLLFRQVLSAVAYMHKNHVCHGGLSLSSIRVENERLFLAGFEFAQLFNSQNEFSKHVGYLGFMAPELVQKQLYKGTDIDIWALGVILYNMLCGSAPFTGATREEVFEQIVSSEIDMPLYLTEEAVDLLRRMLARDPRDRIKMNELLDHPWLAIECDEAIDIHLPSRPDVVLQPDMDIIAMLSGFGFDPASTVKALSSKEYQGPAKPAYHLLKEKLEREQKHNLEVKPSFITDNRDNIDDEKPLIEL</sequence>
<evidence type="ECO:0000259" key="4">
    <source>
        <dbReference type="PROSITE" id="PS50011"/>
    </source>
</evidence>
<dbReference type="EMBL" id="JANBUW010000018">
    <property type="protein sequence ID" value="KAJ2851067.1"/>
    <property type="molecule type" value="Genomic_DNA"/>
</dbReference>
<dbReference type="Gene3D" id="1.10.510.10">
    <property type="entry name" value="Transferase(Phosphotransferase) domain 1"/>
    <property type="match status" value="1"/>
</dbReference>
<dbReference type="FunFam" id="1.10.510.10:FF:000571">
    <property type="entry name" value="Maternal embryonic leucine zipper kinase"/>
    <property type="match status" value="1"/>
</dbReference>
<evidence type="ECO:0000313" key="5">
    <source>
        <dbReference type="EMBL" id="KAJ2851067.1"/>
    </source>
</evidence>
<dbReference type="GO" id="GO:0005524">
    <property type="term" value="F:ATP binding"/>
    <property type="evidence" value="ECO:0007669"/>
    <property type="project" value="UniProtKB-KW"/>
</dbReference>
<gene>
    <name evidence="5" type="ORF">IWW36_001414</name>
</gene>
<dbReference type="PANTHER" id="PTHR24346">
    <property type="entry name" value="MAP/MICROTUBULE AFFINITY-REGULATING KINASE"/>
    <property type="match status" value="1"/>
</dbReference>
<comment type="caution">
    <text evidence="5">The sequence shown here is derived from an EMBL/GenBank/DDBJ whole genome shotgun (WGS) entry which is preliminary data.</text>
</comment>
<evidence type="ECO:0000256" key="3">
    <source>
        <dbReference type="SAM" id="MobiDB-lite"/>
    </source>
</evidence>
<dbReference type="Proteomes" id="UP001139887">
    <property type="component" value="Unassembled WGS sequence"/>
</dbReference>
<dbReference type="GO" id="GO:0005737">
    <property type="term" value="C:cytoplasm"/>
    <property type="evidence" value="ECO:0007669"/>
    <property type="project" value="TreeGrafter"/>
</dbReference>
<dbReference type="PANTHER" id="PTHR24346:SF30">
    <property type="entry name" value="MATERNAL EMBRYONIC LEUCINE ZIPPER KINASE"/>
    <property type="match status" value="1"/>
</dbReference>
<dbReference type="SUPFAM" id="SSF56112">
    <property type="entry name" value="Protein kinase-like (PK-like)"/>
    <property type="match status" value="1"/>
</dbReference>
<name>A0A9W8IFI0_9FUNG</name>
<evidence type="ECO:0000313" key="6">
    <source>
        <dbReference type="Proteomes" id="UP001139887"/>
    </source>
</evidence>
<keyword evidence="1" id="KW-0547">Nucleotide-binding</keyword>
<feature type="domain" description="Protein kinase" evidence="4">
    <location>
        <begin position="30"/>
        <end position="284"/>
    </location>
</feature>
<feature type="compositionally biased region" description="Polar residues" evidence="3">
    <location>
        <begin position="1"/>
        <end position="12"/>
    </location>
</feature>
<keyword evidence="6" id="KW-1185">Reference proteome</keyword>
<evidence type="ECO:0000256" key="2">
    <source>
        <dbReference type="ARBA" id="ARBA00022840"/>
    </source>
</evidence>
<protein>
    <recommendedName>
        <fullName evidence="4">Protein kinase domain-containing protein</fullName>
    </recommendedName>
</protein>